<dbReference type="InterPro" id="IPR045388">
    <property type="entry name" value="HHL1-like"/>
</dbReference>
<protein>
    <submittedName>
        <fullName evidence="2">Uncharacterized protein</fullName>
    </submittedName>
</protein>
<accession>A0A7S1TMD5</accession>
<evidence type="ECO:0000313" key="2">
    <source>
        <dbReference type="EMBL" id="CAD9239945.1"/>
    </source>
</evidence>
<feature type="region of interest" description="Disordered" evidence="1">
    <location>
        <begin position="47"/>
        <end position="82"/>
    </location>
</feature>
<dbReference type="EMBL" id="HBGI01002582">
    <property type="protein sequence ID" value="CAD9239945.1"/>
    <property type="molecule type" value="Transcribed_RNA"/>
</dbReference>
<dbReference type="AlphaFoldDB" id="A0A7S1TMD5"/>
<sequence length="198" mass="21978">MAAFVTSGGALVASGFVAQNAALCARETRARCAMTRRASAVVRMMAENESAGESSDEENFKGFGKKPAPRPKSQGQIEREKASMRYDSMQKAGMPEYNIWIRVPGADEKSWYPVGSLCVDRSSKIADAIYANEEGLLSGAFRLFPRLRKESEVFEYGYQLKEFPDEEIRVAAKPSATSNVIRDFFNKILSPLNLDDKK</sequence>
<proteinExistence type="predicted"/>
<organism evidence="2">
    <name type="scientific">Erythrolobus australicus</name>
    <dbReference type="NCBI Taxonomy" id="1077150"/>
    <lineage>
        <taxon>Eukaryota</taxon>
        <taxon>Rhodophyta</taxon>
        <taxon>Bangiophyceae</taxon>
        <taxon>Porphyridiales</taxon>
        <taxon>Porphyridiaceae</taxon>
        <taxon>Erythrolobus</taxon>
    </lineage>
</organism>
<reference evidence="2" key="1">
    <citation type="submission" date="2021-01" db="EMBL/GenBank/DDBJ databases">
        <authorList>
            <person name="Corre E."/>
            <person name="Pelletier E."/>
            <person name="Niang G."/>
            <person name="Scheremetjew M."/>
            <person name="Finn R."/>
            <person name="Kale V."/>
            <person name="Holt S."/>
            <person name="Cochrane G."/>
            <person name="Meng A."/>
            <person name="Brown T."/>
            <person name="Cohen L."/>
        </authorList>
    </citation>
    <scope>NUCLEOTIDE SEQUENCE</scope>
    <source>
        <strain evidence="2">CCMP3124</strain>
    </source>
</reference>
<name>A0A7S1TMD5_9RHOD</name>
<dbReference type="Pfam" id="PF20133">
    <property type="entry name" value="HHL1-like"/>
    <property type="match status" value="1"/>
</dbReference>
<gene>
    <name evidence="2" type="ORF">EAUS1353_LOCUS1683</name>
</gene>
<evidence type="ECO:0000256" key="1">
    <source>
        <dbReference type="SAM" id="MobiDB-lite"/>
    </source>
</evidence>